<dbReference type="Gene3D" id="3.40.50.80">
    <property type="entry name" value="Nucleotide-binding domain of ferredoxin-NADP reductase (FNR) module"/>
    <property type="match status" value="1"/>
</dbReference>
<evidence type="ECO:0000256" key="6">
    <source>
        <dbReference type="ARBA" id="ARBA00022827"/>
    </source>
</evidence>
<dbReference type="GO" id="GO:0046872">
    <property type="term" value="F:metal ion binding"/>
    <property type="evidence" value="ECO:0007669"/>
    <property type="project" value="UniProtKB-KW"/>
</dbReference>
<dbReference type="InterPro" id="IPR001433">
    <property type="entry name" value="OxRdtase_FAD/NAD-bd"/>
</dbReference>
<dbReference type="GO" id="GO:0051537">
    <property type="term" value="F:2 iron, 2 sulfur cluster binding"/>
    <property type="evidence" value="ECO:0007669"/>
    <property type="project" value="UniProtKB-KW"/>
</dbReference>
<dbReference type="InterPro" id="IPR006058">
    <property type="entry name" value="2Fe2S_fd_BS"/>
</dbReference>
<dbReference type="EMBL" id="CP113797">
    <property type="protein sequence ID" value="WAL59647.1"/>
    <property type="molecule type" value="Genomic_DNA"/>
</dbReference>
<evidence type="ECO:0000256" key="4">
    <source>
        <dbReference type="ARBA" id="ARBA00022714"/>
    </source>
</evidence>
<dbReference type="PROSITE" id="PS50006">
    <property type="entry name" value="FHA_DOMAIN"/>
    <property type="match status" value="1"/>
</dbReference>
<reference evidence="13" key="1">
    <citation type="submission" date="2022-12" db="EMBL/GenBank/DDBJ databases">
        <title>Polyphasic identification of a Novel Hot-Spring Cyanobacterium Ocullathermofonsia sinensis gen nov. sp. nov. and Genomic Insights on its Adaptations to the Thermal Habitat.</title>
        <authorList>
            <person name="Daroch M."/>
            <person name="Tang J."/>
            <person name="Jiang Y."/>
        </authorList>
    </citation>
    <scope>NUCLEOTIDE SEQUENCE</scope>
    <source>
        <strain evidence="13">PKUAC-SCTA174</strain>
    </source>
</reference>
<dbReference type="InterPro" id="IPR001041">
    <property type="entry name" value="2Fe-2S_ferredoxin-type"/>
</dbReference>
<evidence type="ECO:0000256" key="9">
    <source>
        <dbReference type="ARBA" id="ARBA00023014"/>
    </source>
</evidence>
<dbReference type="InterPro" id="IPR012675">
    <property type="entry name" value="Beta-grasp_dom_sf"/>
</dbReference>
<evidence type="ECO:0000256" key="3">
    <source>
        <dbReference type="ARBA" id="ARBA00022630"/>
    </source>
</evidence>
<dbReference type="Pfam" id="PF00111">
    <property type="entry name" value="Fer2"/>
    <property type="match status" value="1"/>
</dbReference>
<keyword evidence="7" id="KW-0560">Oxidoreductase</keyword>
<dbReference type="CDD" id="cd00060">
    <property type="entry name" value="FHA"/>
    <property type="match status" value="1"/>
</dbReference>
<dbReference type="InterPro" id="IPR000253">
    <property type="entry name" value="FHA_dom"/>
</dbReference>
<proteinExistence type="predicted"/>
<keyword evidence="6" id="KW-0274">FAD</keyword>
<feature type="domain" description="FHA" evidence="10">
    <location>
        <begin position="29"/>
        <end position="78"/>
    </location>
</feature>
<dbReference type="PANTHER" id="PTHR47354">
    <property type="entry name" value="NADH OXIDOREDUCTASE HCR"/>
    <property type="match status" value="1"/>
</dbReference>
<dbReference type="PROSITE" id="PS51384">
    <property type="entry name" value="FAD_FR"/>
    <property type="match status" value="1"/>
</dbReference>
<dbReference type="Gene3D" id="3.10.20.30">
    <property type="match status" value="1"/>
</dbReference>
<dbReference type="InterPro" id="IPR050415">
    <property type="entry name" value="MRET"/>
</dbReference>
<dbReference type="PROSITE" id="PS00197">
    <property type="entry name" value="2FE2S_FER_1"/>
    <property type="match status" value="1"/>
</dbReference>
<evidence type="ECO:0000256" key="1">
    <source>
        <dbReference type="ARBA" id="ARBA00001974"/>
    </source>
</evidence>
<dbReference type="Pfam" id="PF00498">
    <property type="entry name" value="FHA"/>
    <property type="match status" value="1"/>
</dbReference>
<dbReference type="InterPro" id="IPR008333">
    <property type="entry name" value="Cbr1-like_FAD-bd_dom"/>
</dbReference>
<dbReference type="CDD" id="cd06215">
    <property type="entry name" value="FNR_iron_sulfur_binding_1"/>
    <property type="match status" value="1"/>
</dbReference>
<accession>A0A9E8ZBA3</accession>
<evidence type="ECO:0000259" key="10">
    <source>
        <dbReference type="PROSITE" id="PS50006"/>
    </source>
</evidence>
<dbReference type="SUPFAM" id="SSF52343">
    <property type="entry name" value="Ferredoxin reductase-like, C-terminal NADP-linked domain"/>
    <property type="match status" value="1"/>
</dbReference>
<comment type="cofactor">
    <cofactor evidence="1">
        <name>FAD</name>
        <dbReference type="ChEBI" id="CHEBI:57692"/>
    </cofactor>
</comment>
<sequence>MLKLKSVNFEQRQFQNHHLDQSYPGQTEWVIGRNTTSDLVLPSPEVSRVHGQIIYNDDTYHFVDVGSTSGTLLNGEAVLVHDRRPLRPGDLLQIGETFLYVEELSPPTPVSFVPAPVATLPLPDQLWTEGDLQCRCCRIIDETADVKTFCFVAEPPVLFTYQPGQFVNVQVEIDGKPVIRPYSISSSPTRPYHLSITVKRVSSPPDQPDAPPGLVSNWLHDHLQVGDRINFIGGPIGHFTCLPNLPSKLLLISAGSGITPMMSMSRWVQDSLADCDIVFLHSARSANDLVFRTELETMAAQMPNFHLAITVTRQLSGHAWMGYTGRISKSLLHLVAPDLLERSVFVCGPDGFMQGVKSMLEAMSFPMQNYQQESFGGKKPTVSNTKTTVPVETRPDQATVILSNGNLNNGNGHRVANSVTSKSAPMVSFAKSNKEVVADDCSSILELAEQEGIAIPNACRVGACGACKVVTRQGQVRYDAPPAALSDKDQQAGYALACVGYPVDRVVVEA</sequence>
<dbReference type="Gene3D" id="2.60.200.20">
    <property type="match status" value="1"/>
</dbReference>
<dbReference type="Proteomes" id="UP001163152">
    <property type="component" value="Chromosome"/>
</dbReference>
<keyword evidence="3" id="KW-0285">Flavoprotein</keyword>
<dbReference type="SUPFAM" id="SSF49879">
    <property type="entry name" value="SMAD/FHA domain"/>
    <property type="match status" value="1"/>
</dbReference>
<keyword evidence="4" id="KW-0001">2Fe-2S</keyword>
<organism evidence="13 14">
    <name type="scientific">Thermocoleostomius sinensis A174</name>
    <dbReference type="NCBI Taxonomy" id="2016057"/>
    <lineage>
        <taxon>Bacteria</taxon>
        <taxon>Bacillati</taxon>
        <taxon>Cyanobacteriota</taxon>
        <taxon>Cyanophyceae</taxon>
        <taxon>Oculatellales</taxon>
        <taxon>Oculatellaceae</taxon>
        <taxon>Thermocoleostomius</taxon>
    </lineage>
</organism>
<dbReference type="PRINTS" id="PR00371">
    <property type="entry name" value="FPNCR"/>
</dbReference>
<dbReference type="InterPro" id="IPR008984">
    <property type="entry name" value="SMAD_FHA_dom_sf"/>
</dbReference>
<feature type="domain" description="2Fe-2S ferredoxin-type" evidence="11">
    <location>
        <begin position="425"/>
        <end position="510"/>
    </location>
</feature>
<keyword evidence="14" id="KW-1185">Reference proteome</keyword>
<dbReference type="InterPro" id="IPR039261">
    <property type="entry name" value="FNR_nucleotide-bd"/>
</dbReference>
<feature type="domain" description="FAD-binding FR-type" evidence="12">
    <location>
        <begin position="129"/>
        <end position="242"/>
    </location>
</feature>
<dbReference type="InterPro" id="IPR036010">
    <property type="entry name" value="2Fe-2S_ferredoxin-like_sf"/>
</dbReference>
<dbReference type="AlphaFoldDB" id="A0A9E8ZBA3"/>
<evidence type="ECO:0000256" key="8">
    <source>
        <dbReference type="ARBA" id="ARBA00023004"/>
    </source>
</evidence>
<dbReference type="SUPFAM" id="SSF54292">
    <property type="entry name" value="2Fe-2S ferredoxin-like"/>
    <property type="match status" value="1"/>
</dbReference>
<dbReference type="RefSeq" id="WP_268609441.1">
    <property type="nucleotide sequence ID" value="NZ_CP113797.1"/>
</dbReference>
<dbReference type="KEGG" id="tsin:OXH18_21125"/>
<dbReference type="PRINTS" id="PR00406">
    <property type="entry name" value="CYTB5RDTASE"/>
</dbReference>
<dbReference type="PANTHER" id="PTHR47354:SF6">
    <property type="entry name" value="NADH OXIDOREDUCTASE HCR"/>
    <property type="match status" value="1"/>
</dbReference>
<evidence type="ECO:0000313" key="14">
    <source>
        <dbReference type="Proteomes" id="UP001163152"/>
    </source>
</evidence>
<dbReference type="PROSITE" id="PS51085">
    <property type="entry name" value="2FE2S_FER_2"/>
    <property type="match status" value="1"/>
</dbReference>
<keyword evidence="8" id="KW-0408">Iron</keyword>
<evidence type="ECO:0000259" key="11">
    <source>
        <dbReference type="PROSITE" id="PS51085"/>
    </source>
</evidence>
<dbReference type="SUPFAM" id="SSF63380">
    <property type="entry name" value="Riboflavin synthase domain-like"/>
    <property type="match status" value="1"/>
</dbReference>
<dbReference type="Gene3D" id="2.40.30.10">
    <property type="entry name" value="Translation factors"/>
    <property type="match status" value="1"/>
</dbReference>
<evidence type="ECO:0000259" key="12">
    <source>
        <dbReference type="PROSITE" id="PS51384"/>
    </source>
</evidence>
<dbReference type="Pfam" id="PF00175">
    <property type="entry name" value="NAD_binding_1"/>
    <property type="match status" value="1"/>
</dbReference>
<gene>
    <name evidence="13" type="ORF">OXH18_21125</name>
</gene>
<evidence type="ECO:0000313" key="13">
    <source>
        <dbReference type="EMBL" id="WAL59647.1"/>
    </source>
</evidence>
<evidence type="ECO:0000256" key="7">
    <source>
        <dbReference type="ARBA" id="ARBA00023002"/>
    </source>
</evidence>
<keyword evidence="9" id="KW-0411">Iron-sulfur</keyword>
<evidence type="ECO:0000256" key="5">
    <source>
        <dbReference type="ARBA" id="ARBA00022723"/>
    </source>
</evidence>
<protein>
    <recommendedName>
        <fullName evidence="2">Ferredoxin--NADP reductase</fullName>
    </recommendedName>
</protein>
<name>A0A9E8ZBA3_9CYAN</name>
<dbReference type="Pfam" id="PF00970">
    <property type="entry name" value="FAD_binding_6"/>
    <property type="match status" value="1"/>
</dbReference>
<dbReference type="InterPro" id="IPR001709">
    <property type="entry name" value="Flavoprot_Pyr_Nucl_cyt_Rdtase"/>
</dbReference>
<dbReference type="InterPro" id="IPR017938">
    <property type="entry name" value="Riboflavin_synthase-like_b-brl"/>
</dbReference>
<keyword evidence="5" id="KW-0479">Metal-binding</keyword>
<dbReference type="InterPro" id="IPR017927">
    <property type="entry name" value="FAD-bd_FR_type"/>
</dbReference>
<dbReference type="SMART" id="SM00240">
    <property type="entry name" value="FHA"/>
    <property type="match status" value="1"/>
</dbReference>
<evidence type="ECO:0000256" key="2">
    <source>
        <dbReference type="ARBA" id="ARBA00013903"/>
    </source>
</evidence>
<dbReference type="GO" id="GO:0016491">
    <property type="term" value="F:oxidoreductase activity"/>
    <property type="evidence" value="ECO:0007669"/>
    <property type="project" value="UniProtKB-KW"/>
</dbReference>
<dbReference type="CDD" id="cd00207">
    <property type="entry name" value="fer2"/>
    <property type="match status" value="1"/>
</dbReference>